<feature type="transmembrane region" description="Helical" evidence="1">
    <location>
        <begin position="87"/>
        <end position="104"/>
    </location>
</feature>
<dbReference type="SUPFAM" id="SSF103481">
    <property type="entry name" value="Multidrug resistance efflux transporter EmrE"/>
    <property type="match status" value="1"/>
</dbReference>
<dbReference type="EMBL" id="MN740810">
    <property type="protein sequence ID" value="QHU12893.1"/>
    <property type="molecule type" value="Genomic_DNA"/>
</dbReference>
<name>A0A6C0K620_9ZZZZ</name>
<dbReference type="Gene3D" id="1.10.3730.20">
    <property type="match status" value="1"/>
</dbReference>
<evidence type="ECO:0000313" key="2">
    <source>
        <dbReference type="EMBL" id="QHU12893.1"/>
    </source>
</evidence>
<feature type="transmembrane region" description="Helical" evidence="1">
    <location>
        <begin position="30"/>
        <end position="50"/>
    </location>
</feature>
<feature type="transmembrane region" description="Helical" evidence="1">
    <location>
        <begin position="62"/>
        <end position="80"/>
    </location>
</feature>
<keyword evidence="1" id="KW-0472">Membrane</keyword>
<keyword evidence="1" id="KW-0812">Transmembrane</keyword>
<feature type="transmembrane region" description="Helical" evidence="1">
    <location>
        <begin position="6"/>
        <end position="25"/>
    </location>
</feature>
<protein>
    <recommendedName>
        <fullName evidence="3">EamA domain-containing protein</fullName>
    </recommendedName>
</protein>
<dbReference type="AlphaFoldDB" id="A0A6C0K620"/>
<evidence type="ECO:0008006" key="3">
    <source>
        <dbReference type="Google" id="ProtNLM"/>
    </source>
</evidence>
<sequence length="109" mass="11626">MKAIYIAYGLVTITAIVEAVALYFIRAGGVLNISIASALYAAGAVPLLAFTTKYEGIGIANFLWNVLSTLIGFGIGIFMFQEKIRRIQVLGVLVSMLGVGMILLDPDAK</sequence>
<organism evidence="2">
    <name type="scientific">viral metagenome</name>
    <dbReference type="NCBI Taxonomy" id="1070528"/>
    <lineage>
        <taxon>unclassified sequences</taxon>
        <taxon>metagenomes</taxon>
        <taxon>organismal metagenomes</taxon>
    </lineage>
</organism>
<reference evidence="2" key="1">
    <citation type="journal article" date="2020" name="Nature">
        <title>Giant virus diversity and host interactions through global metagenomics.</title>
        <authorList>
            <person name="Schulz F."/>
            <person name="Roux S."/>
            <person name="Paez-Espino D."/>
            <person name="Jungbluth S."/>
            <person name="Walsh D.A."/>
            <person name="Denef V.J."/>
            <person name="McMahon K.D."/>
            <person name="Konstantinidis K.T."/>
            <person name="Eloe-Fadrosh E.A."/>
            <person name="Kyrpides N.C."/>
            <person name="Woyke T."/>
        </authorList>
    </citation>
    <scope>NUCLEOTIDE SEQUENCE</scope>
    <source>
        <strain evidence="2">GVMAG-S-1101172-89</strain>
    </source>
</reference>
<keyword evidence="1" id="KW-1133">Transmembrane helix</keyword>
<proteinExistence type="predicted"/>
<accession>A0A6C0K620</accession>
<evidence type="ECO:0000256" key="1">
    <source>
        <dbReference type="SAM" id="Phobius"/>
    </source>
</evidence>
<dbReference type="InterPro" id="IPR037185">
    <property type="entry name" value="EmrE-like"/>
</dbReference>